<comment type="caution">
    <text evidence="1">The sequence shown here is derived from an EMBL/GenBank/DDBJ whole genome shotgun (WGS) entry which is preliminary data.</text>
</comment>
<dbReference type="Proteomes" id="UP000549971">
    <property type="component" value="Unassembled WGS sequence"/>
</dbReference>
<reference evidence="1 2" key="1">
    <citation type="submission" date="2020-08" db="EMBL/GenBank/DDBJ databases">
        <title>Sequencing the genomes of 1000 actinobacteria strains.</title>
        <authorList>
            <person name="Klenk H.-P."/>
        </authorList>
    </citation>
    <scope>NUCLEOTIDE SEQUENCE [LARGE SCALE GENOMIC DNA]</scope>
    <source>
        <strain evidence="1 2">DSM 28967</strain>
    </source>
</reference>
<keyword evidence="2" id="KW-1185">Reference proteome</keyword>
<evidence type="ECO:0000313" key="2">
    <source>
        <dbReference type="Proteomes" id="UP000549971"/>
    </source>
</evidence>
<evidence type="ECO:0000313" key="1">
    <source>
        <dbReference type="EMBL" id="MBB5836268.1"/>
    </source>
</evidence>
<name>A0A7W9MUS3_9ACTN</name>
<protein>
    <submittedName>
        <fullName evidence="1">Uncharacterized protein</fullName>
    </submittedName>
</protein>
<proteinExistence type="predicted"/>
<dbReference type="EMBL" id="JACHMY010000001">
    <property type="protein sequence ID" value="MBB5836268.1"/>
    <property type="molecule type" value="Genomic_DNA"/>
</dbReference>
<organism evidence="1 2">
    <name type="scientific">Kribbella italica</name>
    <dbReference type="NCBI Taxonomy" id="1540520"/>
    <lineage>
        <taxon>Bacteria</taxon>
        <taxon>Bacillati</taxon>
        <taxon>Actinomycetota</taxon>
        <taxon>Actinomycetes</taxon>
        <taxon>Propionibacteriales</taxon>
        <taxon>Kribbellaceae</taxon>
        <taxon>Kribbella</taxon>
    </lineage>
</organism>
<gene>
    <name evidence="1" type="ORF">HDA39_003002</name>
</gene>
<sequence length="44" mass="4813">MIASIVAVVSFSRMSGWTSWISWVILNSDIATSFSRPARDVIPG</sequence>
<accession>A0A7W9MUS3</accession>
<dbReference type="AlphaFoldDB" id="A0A7W9MUS3"/>